<dbReference type="AlphaFoldDB" id="X0RL79"/>
<organism evidence="12">
    <name type="scientific">marine sediment metagenome</name>
    <dbReference type="NCBI Taxonomy" id="412755"/>
    <lineage>
        <taxon>unclassified sequences</taxon>
        <taxon>metagenomes</taxon>
        <taxon>ecological metagenomes</taxon>
    </lineage>
</organism>
<evidence type="ECO:0000256" key="8">
    <source>
        <dbReference type="ARBA" id="ARBA00022884"/>
    </source>
</evidence>
<keyword evidence="7" id="KW-0067">ATP-binding</keyword>
<keyword evidence="10" id="KW-0030">Aminoacyl-tRNA synthetase</keyword>
<sequence length="75" mass="7591">TVLNGRPAFMAMVTPDLVKRGLHAGHILKRVASAAGGGGGGRPEMAQGGGTDAKKLDEALGLVEPLVKESLAKKS</sequence>
<gene>
    <name evidence="12" type="ORF">S01H1_14963</name>
</gene>
<evidence type="ECO:0000313" key="12">
    <source>
        <dbReference type="EMBL" id="GAF69538.1"/>
    </source>
</evidence>
<protein>
    <recommendedName>
        <fullName evidence="3">Alanine--tRNA ligase</fullName>
        <ecNumber evidence="2">6.1.1.7</ecNumber>
    </recommendedName>
</protein>
<dbReference type="Gene3D" id="3.10.310.40">
    <property type="match status" value="1"/>
</dbReference>
<dbReference type="EMBL" id="BARS01007805">
    <property type="protein sequence ID" value="GAF69538.1"/>
    <property type="molecule type" value="Genomic_DNA"/>
</dbReference>
<proteinExistence type="inferred from homology"/>
<feature type="domain" description="DHHA1" evidence="11">
    <location>
        <begin position="13"/>
        <end position="68"/>
    </location>
</feature>
<reference evidence="12" key="1">
    <citation type="journal article" date="2014" name="Front. Microbiol.">
        <title>High frequency of phylogenetically diverse reductive dehalogenase-homologous genes in deep subseafloor sedimentary metagenomes.</title>
        <authorList>
            <person name="Kawai M."/>
            <person name="Futagami T."/>
            <person name="Toyoda A."/>
            <person name="Takaki Y."/>
            <person name="Nishi S."/>
            <person name="Hori S."/>
            <person name="Arai W."/>
            <person name="Tsubouchi T."/>
            <person name="Morono Y."/>
            <person name="Uchiyama I."/>
            <person name="Ito T."/>
            <person name="Fujiyama A."/>
            <person name="Inagaki F."/>
            <person name="Takami H."/>
        </authorList>
    </citation>
    <scope>NUCLEOTIDE SEQUENCE</scope>
    <source>
        <strain evidence="12">Expedition CK06-06</strain>
    </source>
</reference>
<feature type="non-terminal residue" evidence="12">
    <location>
        <position position="1"/>
    </location>
</feature>
<dbReference type="GO" id="GO:0005524">
    <property type="term" value="F:ATP binding"/>
    <property type="evidence" value="ECO:0007669"/>
    <property type="project" value="UniProtKB-KW"/>
</dbReference>
<evidence type="ECO:0000256" key="7">
    <source>
        <dbReference type="ARBA" id="ARBA00022840"/>
    </source>
</evidence>
<evidence type="ECO:0000256" key="10">
    <source>
        <dbReference type="ARBA" id="ARBA00023146"/>
    </source>
</evidence>
<evidence type="ECO:0000256" key="9">
    <source>
        <dbReference type="ARBA" id="ARBA00022917"/>
    </source>
</evidence>
<keyword evidence="5" id="KW-0436">Ligase</keyword>
<name>X0RL79_9ZZZZ</name>
<evidence type="ECO:0000256" key="2">
    <source>
        <dbReference type="ARBA" id="ARBA00013168"/>
    </source>
</evidence>
<dbReference type="GO" id="GO:0000049">
    <property type="term" value="F:tRNA binding"/>
    <property type="evidence" value="ECO:0007669"/>
    <property type="project" value="UniProtKB-KW"/>
</dbReference>
<evidence type="ECO:0000256" key="3">
    <source>
        <dbReference type="ARBA" id="ARBA00017959"/>
    </source>
</evidence>
<dbReference type="Pfam" id="PF02272">
    <property type="entry name" value="DHHA1"/>
    <property type="match status" value="1"/>
</dbReference>
<evidence type="ECO:0000256" key="5">
    <source>
        <dbReference type="ARBA" id="ARBA00022598"/>
    </source>
</evidence>
<keyword evidence="9" id="KW-0648">Protein biosynthesis</keyword>
<keyword evidence="8" id="KW-0694">RNA-binding</keyword>
<dbReference type="GO" id="GO:0004813">
    <property type="term" value="F:alanine-tRNA ligase activity"/>
    <property type="evidence" value="ECO:0007669"/>
    <property type="project" value="UniProtKB-EC"/>
</dbReference>
<evidence type="ECO:0000256" key="6">
    <source>
        <dbReference type="ARBA" id="ARBA00022741"/>
    </source>
</evidence>
<dbReference type="FunFam" id="3.10.310.40:FF:000001">
    <property type="entry name" value="Alanine--tRNA ligase"/>
    <property type="match status" value="1"/>
</dbReference>
<accession>X0RL79</accession>
<dbReference type="InterPro" id="IPR003156">
    <property type="entry name" value="DHHA1_dom"/>
</dbReference>
<evidence type="ECO:0000259" key="11">
    <source>
        <dbReference type="Pfam" id="PF02272"/>
    </source>
</evidence>
<keyword evidence="6" id="KW-0547">Nucleotide-binding</keyword>
<evidence type="ECO:0000256" key="4">
    <source>
        <dbReference type="ARBA" id="ARBA00022555"/>
    </source>
</evidence>
<comment type="similarity">
    <text evidence="1">Belongs to the class-II aminoacyl-tRNA synthetase family.</text>
</comment>
<evidence type="ECO:0000256" key="1">
    <source>
        <dbReference type="ARBA" id="ARBA00008226"/>
    </source>
</evidence>
<keyword evidence="4" id="KW-0820">tRNA-binding</keyword>
<comment type="caution">
    <text evidence="12">The sequence shown here is derived from an EMBL/GenBank/DDBJ whole genome shotgun (WGS) entry which is preliminary data.</text>
</comment>
<dbReference type="GO" id="GO:0006412">
    <property type="term" value="P:translation"/>
    <property type="evidence" value="ECO:0007669"/>
    <property type="project" value="UniProtKB-KW"/>
</dbReference>
<dbReference type="EC" id="6.1.1.7" evidence="2"/>